<feature type="transmembrane region" description="Helical" evidence="5">
    <location>
        <begin position="20"/>
        <end position="44"/>
    </location>
</feature>
<dbReference type="PANTHER" id="PTHR23508:SF10">
    <property type="entry name" value="CARBOXYLIC ACID TRANSPORTER PROTEIN HOMOLOG"/>
    <property type="match status" value="1"/>
</dbReference>
<evidence type="ECO:0000256" key="4">
    <source>
        <dbReference type="ARBA" id="ARBA00023136"/>
    </source>
</evidence>
<feature type="transmembrane region" description="Helical" evidence="5">
    <location>
        <begin position="56"/>
        <end position="73"/>
    </location>
</feature>
<dbReference type="EMBL" id="CP136137">
    <property type="protein sequence ID" value="WYY08573.1"/>
    <property type="molecule type" value="Genomic_DNA"/>
</dbReference>
<dbReference type="SUPFAM" id="SSF103473">
    <property type="entry name" value="MFS general substrate transporter"/>
    <property type="match status" value="1"/>
</dbReference>
<dbReference type="RefSeq" id="WP_084247619.1">
    <property type="nucleotide sequence ID" value="NZ_CP136137.1"/>
</dbReference>
<evidence type="ECO:0000256" key="5">
    <source>
        <dbReference type="SAM" id="Phobius"/>
    </source>
</evidence>
<feature type="transmembrane region" description="Helical" evidence="5">
    <location>
        <begin position="85"/>
        <end position="108"/>
    </location>
</feature>
<evidence type="ECO:0000259" key="6">
    <source>
        <dbReference type="PROSITE" id="PS50850"/>
    </source>
</evidence>
<feature type="transmembrane region" description="Helical" evidence="5">
    <location>
        <begin position="341"/>
        <end position="363"/>
    </location>
</feature>
<evidence type="ECO:0000313" key="7">
    <source>
        <dbReference type="EMBL" id="WYY08573.1"/>
    </source>
</evidence>
<evidence type="ECO:0000313" key="8">
    <source>
        <dbReference type="Proteomes" id="UP001479933"/>
    </source>
</evidence>
<dbReference type="Pfam" id="PF07690">
    <property type="entry name" value="MFS_1"/>
    <property type="match status" value="1"/>
</dbReference>
<dbReference type="PANTHER" id="PTHR23508">
    <property type="entry name" value="CARBOXYLIC ACID TRANSPORTER PROTEIN HOMOLOG"/>
    <property type="match status" value="1"/>
</dbReference>
<keyword evidence="3 5" id="KW-1133">Transmembrane helix</keyword>
<feature type="transmembrane region" description="Helical" evidence="5">
    <location>
        <begin position="375"/>
        <end position="396"/>
    </location>
</feature>
<dbReference type="InterPro" id="IPR020846">
    <property type="entry name" value="MFS_dom"/>
</dbReference>
<gene>
    <name evidence="7" type="ORF">RVF87_05740</name>
</gene>
<keyword evidence="4 5" id="KW-0472">Membrane</keyword>
<keyword evidence="2 5" id="KW-0812">Transmembrane</keyword>
<dbReference type="InterPro" id="IPR011701">
    <property type="entry name" value="MFS"/>
</dbReference>
<reference evidence="7 8" key="1">
    <citation type="journal article" date="2023" name="Virus Evol.">
        <title>Computational host range prediction-The good, the bad, and the ugly.</title>
        <authorList>
            <person name="Howell A.A."/>
            <person name="Versoza C.J."/>
            <person name="Pfeifer S.P."/>
        </authorList>
    </citation>
    <scope>NUCLEOTIDE SEQUENCE [LARGE SCALE GENOMIC DNA]</scope>
    <source>
        <strain evidence="7 8">1610/1b</strain>
    </source>
</reference>
<protein>
    <submittedName>
        <fullName evidence="7">MFS transporter</fullName>
    </submittedName>
</protein>
<dbReference type="InterPro" id="IPR005829">
    <property type="entry name" value="Sugar_transporter_CS"/>
</dbReference>
<organism evidence="7 8">
    <name type="scientific">Gordonia hydrophobica</name>
    <dbReference type="NCBI Taxonomy" id="40516"/>
    <lineage>
        <taxon>Bacteria</taxon>
        <taxon>Bacillati</taxon>
        <taxon>Actinomycetota</taxon>
        <taxon>Actinomycetes</taxon>
        <taxon>Mycobacteriales</taxon>
        <taxon>Gordoniaceae</taxon>
        <taxon>Gordonia</taxon>
    </lineage>
</organism>
<feature type="transmembrane region" description="Helical" evidence="5">
    <location>
        <begin position="316"/>
        <end position="335"/>
    </location>
</feature>
<evidence type="ECO:0000256" key="1">
    <source>
        <dbReference type="ARBA" id="ARBA00004651"/>
    </source>
</evidence>
<feature type="transmembrane region" description="Helical" evidence="5">
    <location>
        <begin position="177"/>
        <end position="194"/>
    </location>
</feature>
<dbReference type="InterPro" id="IPR036259">
    <property type="entry name" value="MFS_trans_sf"/>
</dbReference>
<dbReference type="Gene3D" id="1.20.1250.20">
    <property type="entry name" value="MFS general substrate transporter like domains"/>
    <property type="match status" value="1"/>
</dbReference>
<feature type="transmembrane region" description="Helical" evidence="5">
    <location>
        <begin position="114"/>
        <end position="132"/>
    </location>
</feature>
<feature type="transmembrane region" description="Helical" evidence="5">
    <location>
        <begin position="288"/>
        <end position="309"/>
    </location>
</feature>
<feature type="transmembrane region" description="Helical" evidence="5">
    <location>
        <begin position="247"/>
        <end position="268"/>
    </location>
</feature>
<feature type="transmembrane region" description="Helical" evidence="5">
    <location>
        <begin position="144"/>
        <end position="165"/>
    </location>
</feature>
<dbReference type="PROSITE" id="PS00216">
    <property type="entry name" value="SUGAR_TRANSPORT_1"/>
    <property type="match status" value="1"/>
</dbReference>
<dbReference type="PROSITE" id="PS50850">
    <property type="entry name" value="MFS"/>
    <property type="match status" value="1"/>
</dbReference>
<feature type="transmembrane region" description="Helical" evidence="5">
    <location>
        <begin position="408"/>
        <end position="426"/>
    </location>
</feature>
<name>A0ABZ2U4P8_9ACTN</name>
<sequence length="452" mass="47457">MDLRQTIRAGAMAPLQRRVVIICILLTVIDGYEILVTSFTLSTLTEHFDLTRGEQGLVASIGTLGMGIGAAVLSPLSDRLGRRRFILISLVLIVVGMAATGLATSFPAFLACRFAAGLFLGAIVSSVNVLVAEYSSDARRGTVMGIYGVGLPLGAALGGFGSIWLIDAYGWRGPFEASALFTALLAVWAWRALPESVDYLVERRPRGALAQYNAISRKLDVAPVDELPTATAGTDARSLSAMASDGLLWRRTILLWFAYGLLIASFYFANSFTAKLVAESTGNDDIGITTQALIAGGGVIGALVFAGLSRRHNPRVVTAALMFYGTVAFLLFAFFFGSSGIALGLAVLVGLAANGGVAAYYAISPSIYPTAIRSTAVGLMMGVGRVVAFLAPNLAAFLLGRGLDAPDLYKLFGIALAVSGVLVLALHRTYRGPNALDAMETEAAASRTRALA</sequence>
<feature type="domain" description="Major facilitator superfamily (MFS) profile" evidence="6">
    <location>
        <begin position="19"/>
        <end position="431"/>
    </location>
</feature>
<keyword evidence="8" id="KW-1185">Reference proteome</keyword>
<comment type="subcellular location">
    <subcellularLocation>
        <location evidence="1">Cell membrane</location>
        <topology evidence="1">Multi-pass membrane protein</topology>
    </subcellularLocation>
</comment>
<dbReference type="Proteomes" id="UP001479933">
    <property type="component" value="Chromosome"/>
</dbReference>
<evidence type="ECO:0000256" key="3">
    <source>
        <dbReference type="ARBA" id="ARBA00022989"/>
    </source>
</evidence>
<evidence type="ECO:0000256" key="2">
    <source>
        <dbReference type="ARBA" id="ARBA00022692"/>
    </source>
</evidence>
<accession>A0ABZ2U4P8</accession>
<proteinExistence type="predicted"/>